<accession>A0A449A6R5</accession>
<proteinExistence type="inferred from homology"/>
<evidence type="ECO:0000313" key="5">
    <source>
        <dbReference type="EMBL" id="VEU59919.1"/>
    </source>
</evidence>
<evidence type="ECO:0000313" key="6">
    <source>
        <dbReference type="Proteomes" id="UP000289440"/>
    </source>
</evidence>
<gene>
    <name evidence="5" type="primary">rplI</name>
    <name evidence="5" type="ORF">NCTC10166_00906</name>
</gene>
<keyword evidence="6" id="KW-1185">Reference proteome</keyword>
<name>A0A449A6R5_9BACT</name>
<protein>
    <submittedName>
        <fullName evidence="5">Ribosomal protein L9</fullName>
    </submittedName>
</protein>
<keyword evidence="2 5" id="KW-0689">Ribosomal protein</keyword>
<evidence type="ECO:0000259" key="4">
    <source>
        <dbReference type="Pfam" id="PF01281"/>
    </source>
</evidence>
<keyword evidence="5" id="KW-0614">Plasmid</keyword>
<keyword evidence="3" id="KW-0687">Ribonucleoprotein</keyword>
<dbReference type="KEGG" id="mnu:NCTC10166_00906"/>
<evidence type="ECO:0000256" key="3">
    <source>
        <dbReference type="ARBA" id="ARBA00023274"/>
    </source>
</evidence>
<evidence type="ECO:0000256" key="2">
    <source>
        <dbReference type="ARBA" id="ARBA00022980"/>
    </source>
</evidence>
<dbReference type="OrthoDB" id="9788336at2"/>
<dbReference type="Proteomes" id="UP000289440">
    <property type="component" value="Plasmid 4"/>
</dbReference>
<dbReference type="GO" id="GO:1990904">
    <property type="term" value="C:ribonucleoprotein complex"/>
    <property type="evidence" value="ECO:0007669"/>
    <property type="project" value="UniProtKB-KW"/>
</dbReference>
<dbReference type="Gene3D" id="3.40.5.10">
    <property type="entry name" value="Ribosomal protein L9, N-terminal domain"/>
    <property type="match status" value="1"/>
</dbReference>
<dbReference type="InterPro" id="IPR036935">
    <property type="entry name" value="Ribosomal_bL9_N_sf"/>
</dbReference>
<reference evidence="5 6" key="1">
    <citation type="submission" date="2019-01" db="EMBL/GenBank/DDBJ databases">
        <authorList>
            <consortium name="Pathogen Informatics"/>
        </authorList>
    </citation>
    <scope>NUCLEOTIDE SEQUENCE [LARGE SCALE GENOMIC DNA]</scope>
    <source>
        <strain evidence="5 6">NCTC10166</strain>
        <plasmid evidence="6">4</plasmid>
    </source>
</reference>
<dbReference type="Pfam" id="PF01281">
    <property type="entry name" value="Ribosomal_L9_N"/>
    <property type="match status" value="1"/>
</dbReference>
<sequence>MKVIIIKEFNKDYKLNQVVEVSDGYAKNFLIKNGYALPVNKTTTLFLEKRMKKKTIKLNKKLKKRSN</sequence>
<geneLocation type="plasmid" evidence="5">
    <name>4</name>
</geneLocation>
<organism evidence="5 6">
    <name type="scientific">Mesomycoplasma neurolyticum</name>
    <dbReference type="NCBI Taxonomy" id="2120"/>
    <lineage>
        <taxon>Bacteria</taxon>
        <taxon>Bacillati</taxon>
        <taxon>Mycoplasmatota</taxon>
        <taxon>Mycoplasmoidales</taxon>
        <taxon>Metamycoplasmataceae</taxon>
        <taxon>Mesomycoplasma</taxon>
    </lineage>
</organism>
<dbReference type="InterPro" id="IPR020070">
    <property type="entry name" value="Ribosomal_bL9_N"/>
</dbReference>
<dbReference type="AlphaFoldDB" id="A0A449A6R5"/>
<comment type="similarity">
    <text evidence="1">Belongs to the bacterial ribosomal protein bL9 family.</text>
</comment>
<evidence type="ECO:0000256" key="1">
    <source>
        <dbReference type="ARBA" id="ARBA00010605"/>
    </source>
</evidence>
<dbReference type="EMBL" id="LR214954">
    <property type="protein sequence ID" value="VEU59919.1"/>
    <property type="molecule type" value="Genomic_DNA"/>
</dbReference>
<dbReference type="InterPro" id="IPR009027">
    <property type="entry name" value="Ribosomal_bL9/RNase_H1_N"/>
</dbReference>
<dbReference type="SUPFAM" id="SSF55658">
    <property type="entry name" value="L9 N-domain-like"/>
    <property type="match status" value="1"/>
</dbReference>
<dbReference type="RefSeq" id="WP_129720261.1">
    <property type="nucleotide sequence ID" value="NZ_LR214954.1"/>
</dbReference>
<dbReference type="GO" id="GO:0005840">
    <property type="term" value="C:ribosome"/>
    <property type="evidence" value="ECO:0007669"/>
    <property type="project" value="UniProtKB-KW"/>
</dbReference>
<feature type="domain" description="Ribosomal protein L9" evidence="4">
    <location>
        <begin position="1"/>
        <end position="42"/>
    </location>
</feature>